<accession>A0A367KTZ9</accession>
<feature type="signal peptide" evidence="1">
    <location>
        <begin position="1"/>
        <end position="18"/>
    </location>
</feature>
<name>A0A367KTZ9_RHIST</name>
<dbReference type="EMBL" id="PJQM01000327">
    <property type="protein sequence ID" value="RCI05683.1"/>
    <property type="molecule type" value="Genomic_DNA"/>
</dbReference>
<evidence type="ECO:0000313" key="2">
    <source>
        <dbReference type="EMBL" id="RCI05683.1"/>
    </source>
</evidence>
<sequence>MKFQLSFILFVLPMSTLAIFGSGEGIVLLTSDKQTRSGVLSADHRCTEYPQEFQAEYVQNTGSSHCAMWTDQDCKGNLFVVPAHYTMRKPAGKVISVIC</sequence>
<proteinExistence type="predicted"/>
<evidence type="ECO:0000256" key="1">
    <source>
        <dbReference type="SAM" id="SignalP"/>
    </source>
</evidence>
<reference evidence="2 3" key="1">
    <citation type="journal article" date="2018" name="G3 (Bethesda)">
        <title>Phylogenetic and Phylogenomic Definition of Rhizopus Species.</title>
        <authorList>
            <person name="Gryganskyi A.P."/>
            <person name="Golan J."/>
            <person name="Dolatabadi S."/>
            <person name="Mondo S."/>
            <person name="Robb S."/>
            <person name="Idnurm A."/>
            <person name="Muszewska A."/>
            <person name="Steczkiewicz K."/>
            <person name="Masonjones S."/>
            <person name="Liao H.L."/>
            <person name="Gajdeczka M.T."/>
            <person name="Anike F."/>
            <person name="Vuek A."/>
            <person name="Anishchenko I.M."/>
            <person name="Voigt K."/>
            <person name="de Hoog G.S."/>
            <person name="Smith M.E."/>
            <person name="Heitman J."/>
            <person name="Vilgalys R."/>
            <person name="Stajich J.E."/>
        </authorList>
    </citation>
    <scope>NUCLEOTIDE SEQUENCE [LARGE SCALE GENOMIC DNA]</scope>
    <source>
        <strain evidence="2 3">LSU 92-RS-03</strain>
    </source>
</reference>
<feature type="chain" id="PRO_5016975936" evidence="1">
    <location>
        <begin position="19"/>
        <end position="99"/>
    </location>
</feature>
<keyword evidence="1" id="KW-0732">Signal</keyword>
<dbReference type="OrthoDB" id="2220192at2759"/>
<comment type="caution">
    <text evidence="2">The sequence shown here is derived from an EMBL/GenBank/DDBJ whole genome shotgun (WGS) entry which is preliminary data.</text>
</comment>
<dbReference type="Proteomes" id="UP000253551">
    <property type="component" value="Unassembled WGS sequence"/>
</dbReference>
<organism evidence="2 3">
    <name type="scientific">Rhizopus stolonifer</name>
    <name type="common">Rhizopus nigricans</name>
    <dbReference type="NCBI Taxonomy" id="4846"/>
    <lineage>
        <taxon>Eukaryota</taxon>
        <taxon>Fungi</taxon>
        <taxon>Fungi incertae sedis</taxon>
        <taxon>Mucoromycota</taxon>
        <taxon>Mucoromycotina</taxon>
        <taxon>Mucoromycetes</taxon>
        <taxon>Mucorales</taxon>
        <taxon>Mucorineae</taxon>
        <taxon>Rhizopodaceae</taxon>
        <taxon>Rhizopus</taxon>
    </lineage>
</organism>
<keyword evidence="3" id="KW-1185">Reference proteome</keyword>
<protein>
    <submittedName>
        <fullName evidence="2">Uncharacterized protein</fullName>
    </submittedName>
</protein>
<dbReference type="AlphaFoldDB" id="A0A367KTZ9"/>
<evidence type="ECO:0000313" key="3">
    <source>
        <dbReference type="Proteomes" id="UP000253551"/>
    </source>
</evidence>
<dbReference type="STRING" id="4846.A0A367KTZ9"/>
<gene>
    <name evidence="2" type="ORF">CU098_008039</name>
</gene>